<dbReference type="SUPFAM" id="SSF53474">
    <property type="entry name" value="alpha/beta-Hydrolases"/>
    <property type="match status" value="1"/>
</dbReference>
<feature type="domain" description="BD-FAE-like" evidence="2">
    <location>
        <begin position="90"/>
        <end position="242"/>
    </location>
</feature>
<reference evidence="3" key="1">
    <citation type="submission" date="2020-10" db="EMBL/GenBank/DDBJ databases">
        <authorList>
            <person name="Gilroy R."/>
        </authorList>
    </citation>
    <scope>NUCLEOTIDE SEQUENCE</scope>
    <source>
        <strain evidence="3">CHK178-757</strain>
    </source>
</reference>
<dbReference type="InterPro" id="IPR049492">
    <property type="entry name" value="BD-FAE-like_dom"/>
</dbReference>
<dbReference type="Pfam" id="PF20434">
    <property type="entry name" value="BD-FAE"/>
    <property type="match status" value="1"/>
</dbReference>
<dbReference type="EMBL" id="DVIT01000007">
    <property type="protein sequence ID" value="HIS46307.1"/>
    <property type="molecule type" value="Genomic_DNA"/>
</dbReference>
<gene>
    <name evidence="3" type="ORF">IAB46_01905</name>
</gene>
<dbReference type="PANTHER" id="PTHR48081:SF6">
    <property type="entry name" value="PEPTIDASE S9 PROLYL OLIGOPEPTIDASE CATALYTIC DOMAIN-CONTAINING PROTEIN"/>
    <property type="match status" value="1"/>
</dbReference>
<dbReference type="GO" id="GO:0016787">
    <property type="term" value="F:hydrolase activity"/>
    <property type="evidence" value="ECO:0007669"/>
    <property type="project" value="UniProtKB-KW"/>
</dbReference>
<evidence type="ECO:0000256" key="1">
    <source>
        <dbReference type="ARBA" id="ARBA00022801"/>
    </source>
</evidence>
<dbReference type="PANTHER" id="PTHR48081">
    <property type="entry name" value="AB HYDROLASE SUPERFAMILY PROTEIN C4A8.06C"/>
    <property type="match status" value="1"/>
</dbReference>
<dbReference type="AlphaFoldDB" id="A0A9D1F383"/>
<protein>
    <submittedName>
        <fullName evidence="3">Alpha/beta hydrolase</fullName>
    </submittedName>
</protein>
<sequence length="313" mass="35092">MDVQVIKLYENRDDVTLTTYVLADSKEMLNGKARPAVLICPGGAYISCSDREAEPVAMAFAAMGYHAFVLRYSVYGEQVFATGFDKMEPKKECQFPMPMREIGQAMMTIKENAQNWHVDPDRIAICGFSAGAHNCAMYSVYWDKPEITDYFKKDKEVFRPAACILGYCLSDYLYMKENNTDKAFFDGSNMGFLGTKDPSDELLAKVSPALNVDANTPPTFLWATAEDNLVPVQHSIRMAHALADHHIPFEMHIFEEGPHGLAVSTQASAASRSQIYPDAAKWVPLADAWLSKRFAFDLPDMTDFERMMAEKAL</sequence>
<dbReference type="InterPro" id="IPR029058">
    <property type="entry name" value="AB_hydrolase_fold"/>
</dbReference>
<dbReference type="Proteomes" id="UP000823927">
    <property type="component" value="Unassembled WGS sequence"/>
</dbReference>
<dbReference type="Gene3D" id="3.40.50.1820">
    <property type="entry name" value="alpha/beta hydrolase"/>
    <property type="match status" value="1"/>
</dbReference>
<evidence type="ECO:0000313" key="4">
    <source>
        <dbReference type="Proteomes" id="UP000823927"/>
    </source>
</evidence>
<comment type="caution">
    <text evidence="3">The sequence shown here is derived from an EMBL/GenBank/DDBJ whole genome shotgun (WGS) entry which is preliminary data.</text>
</comment>
<name>A0A9D1F383_9FIRM</name>
<keyword evidence="1 3" id="KW-0378">Hydrolase</keyword>
<accession>A0A9D1F383</accession>
<proteinExistence type="predicted"/>
<reference evidence="3" key="2">
    <citation type="journal article" date="2021" name="PeerJ">
        <title>Extensive microbial diversity within the chicken gut microbiome revealed by metagenomics and culture.</title>
        <authorList>
            <person name="Gilroy R."/>
            <person name="Ravi A."/>
            <person name="Getino M."/>
            <person name="Pursley I."/>
            <person name="Horton D.L."/>
            <person name="Alikhan N.F."/>
            <person name="Baker D."/>
            <person name="Gharbi K."/>
            <person name="Hall N."/>
            <person name="Watson M."/>
            <person name="Adriaenssens E.M."/>
            <person name="Foster-Nyarko E."/>
            <person name="Jarju S."/>
            <person name="Secka A."/>
            <person name="Antonio M."/>
            <person name="Oren A."/>
            <person name="Chaudhuri R.R."/>
            <person name="La Ragione R."/>
            <person name="Hildebrand F."/>
            <person name="Pallen M.J."/>
        </authorList>
    </citation>
    <scope>NUCLEOTIDE SEQUENCE</scope>
    <source>
        <strain evidence="3">CHK178-757</strain>
    </source>
</reference>
<dbReference type="InterPro" id="IPR050300">
    <property type="entry name" value="GDXG_lipolytic_enzyme"/>
</dbReference>
<organism evidence="3 4">
    <name type="scientific">Candidatus Scybalocola faecigallinarum</name>
    <dbReference type="NCBI Taxonomy" id="2840941"/>
    <lineage>
        <taxon>Bacteria</taxon>
        <taxon>Bacillati</taxon>
        <taxon>Bacillota</taxon>
        <taxon>Clostridia</taxon>
        <taxon>Lachnospirales</taxon>
        <taxon>Lachnospiraceae</taxon>
        <taxon>Lachnospiraceae incertae sedis</taxon>
        <taxon>Candidatus Scybalocola (ex Gilroy et al. 2021)</taxon>
    </lineage>
</organism>
<evidence type="ECO:0000313" key="3">
    <source>
        <dbReference type="EMBL" id="HIS46307.1"/>
    </source>
</evidence>
<evidence type="ECO:0000259" key="2">
    <source>
        <dbReference type="Pfam" id="PF20434"/>
    </source>
</evidence>